<evidence type="ECO:0000256" key="3">
    <source>
        <dbReference type="ARBA" id="ARBA00023002"/>
    </source>
</evidence>
<dbReference type="Gene3D" id="3.40.50.720">
    <property type="entry name" value="NAD(P)-binding Rossmann-like Domain"/>
    <property type="match status" value="1"/>
</dbReference>
<dbReference type="InterPro" id="IPR020904">
    <property type="entry name" value="Sc_DH/Rdtase_CS"/>
</dbReference>
<comment type="caution">
    <text evidence="4">The sequence shown here is derived from an EMBL/GenBank/DDBJ whole genome shotgun (WGS) entry which is preliminary data.</text>
</comment>
<gene>
    <name evidence="4" type="ORF">B0T17DRAFT_593736</name>
</gene>
<dbReference type="GO" id="GO:0016491">
    <property type="term" value="F:oxidoreductase activity"/>
    <property type="evidence" value="ECO:0007669"/>
    <property type="project" value="UniProtKB-KW"/>
</dbReference>
<evidence type="ECO:0000256" key="1">
    <source>
        <dbReference type="ARBA" id="ARBA00006484"/>
    </source>
</evidence>
<accession>A0AA39W444</accession>
<dbReference type="InterPro" id="IPR036291">
    <property type="entry name" value="NAD(P)-bd_dom_sf"/>
</dbReference>
<dbReference type="SUPFAM" id="SSF51735">
    <property type="entry name" value="NAD(P)-binding Rossmann-fold domains"/>
    <property type="match status" value="1"/>
</dbReference>
<dbReference type="PRINTS" id="PR00081">
    <property type="entry name" value="GDHRDH"/>
</dbReference>
<dbReference type="Pfam" id="PF00106">
    <property type="entry name" value="adh_short"/>
    <property type="match status" value="1"/>
</dbReference>
<proteinExistence type="inferred from homology"/>
<evidence type="ECO:0000313" key="4">
    <source>
        <dbReference type="EMBL" id="KAK0610629.1"/>
    </source>
</evidence>
<dbReference type="CDD" id="cd05233">
    <property type="entry name" value="SDR_c"/>
    <property type="match status" value="1"/>
</dbReference>
<keyword evidence="2" id="KW-0521">NADP</keyword>
<dbReference type="InterPro" id="IPR052178">
    <property type="entry name" value="Sec_Metab_Biosynth_SDR"/>
</dbReference>
<dbReference type="PANTHER" id="PTHR43618">
    <property type="entry name" value="7-ALPHA-HYDROXYSTEROID DEHYDROGENASE"/>
    <property type="match status" value="1"/>
</dbReference>
<name>A0AA39W444_9PEZI</name>
<sequence>MASSHIEANALFRVDGMVAVVTGGGSGIGMVMAKALAANGAKKVYILGRRTEPLADVAKENPSVLIPVQCDVTSKASLQSAVDTITADAGYINLLVANSGILGPIKRWNPAKTISELRKELFTDFDMEEMTQTFQVNVTGAFFSMTAFLELLDAGNKHAVTGKDAFGGPAVGGSDAPMVQSQIIVTSSISAYSRMAVSAPAYASSKAAVMHLTKQASTSLCKYGIRANALAPGLFPSEMAMTLMGERKPEEEAYENPMFISARRFGGDEEMAGSLLYLASRAGAYCNGSALVMDGGRLSMIPSSY</sequence>
<dbReference type="InterPro" id="IPR002347">
    <property type="entry name" value="SDR_fam"/>
</dbReference>
<dbReference type="PANTHER" id="PTHR43618:SF18">
    <property type="entry name" value="SHORT CHAIN DEHYDROGENASE_REDUCTASE FAMILY (AFU_ORTHOLOGUE AFUA_5G12480)"/>
    <property type="match status" value="1"/>
</dbReference>
<dbReference type="Pfam" id="PF13561">
    <property type="entry name" value="adh_short_C2"/>
    <property type="match status" value="1"/>
</dbReference>
<protein>
    <submittedName>
        <fullName evidence="4">Short chain dehydrogenase</fullName>
    </submittedName>
</protein>
<reference evidence="4" key="1">
    <citation type="submission" date="2023-06" db="EMBL/GenBank/DDBJ databases">
        <title>Genome-scale phylogeny and comparative genomics of the fungal order Sordariales.</title>
        <authorList>
            <consortium name="Lawrence Berkeley National Laboratory"/>
            <person name="Hensen N."/>
            <person name="Bonometti L."/>
            <person name="Westerberg I."/>
            <person name="Brannstrom I.O."/>
            <person name="Guillou S."/>
            <person name="Cros-Aarteil S."/>
            <person name="Calhoun S."/>
            <person name="Haridas S."/>
            <person name="Kuo A."/>
            <person name="Mondo S."/>
            <person name="Pangilinan J."/>
            <person name="Riley R."/>
            <person name="LaButti K."/>
            <person name="Andreopoulos B."/>
            <person name="Lipzen A."/>
            <person name="Chen C."/>
            <person name="Yanf M."/>
            <person name="Daum C."/>
            <person name="Ng V."/>
            <person name="Clum A."/>
            <person name="Steindorff A."/>
            <person name="Ohm R."/>
            <person name="Martin F."/>
            <person name="Silar P."/>
            <person name="Natvig D."/>
            <person name="Lalanne C."/>
            <person name="Gautier V."/>
            <person name="Ament-velasquez S.L."/>
            <person name="Kruys A."/>
            <person name="Hutchinson M.I."/>
            <person name="Powell A.J."/>
            <person name="Barry K."/>
            <person name="Miller A.N."/>
            <person name="Grigoriev I.V."/>
            <person name="Debuchy R."/>
            <person name="Gladieux P."/>
            <person name="Thoren M.H."/>
            <person name="Johannesson H."/>
        </authorList>
    </citation>
    <scope>NUCLEOTIDE SEQUENCE</scope>
    <source>
        <strain evidence="4">SMH3391-2</strain>
    </source>
</reference>
<dbReference type="PROSITE" id="PS00061">
    <property type="entry name" value="ADH_SHORT"/>
    <property type="match status" value="1"/>
</dbReference>
<organism evidence="4 5">
    <name type="scientific">Bombardia bombarda</name>
    <dbReference type="NCBI Taxonomy" id="252184"/>
    <lineage>
        <taxon>Eukaryota</taxon>
        <taxon>Fungi</taxon>
        <taxon>Dikarya</taxon>
        <taxon>Ascomycota</taxon>
        <taxon>Pezizomycotina</taxon>
        <taxon>Sordariomycetes</taxon>
        <taxon>Sordariomycetidae</taxon>
        <taxon>Sordariales</taxon>
        <taxon>Lasiosphaeriaceae</taxon>
        <taxon>Bombardia</taxon>
    </lineage>
</organism>
<evidence type="ECO:0000313" key="5">
    <source>
        <dbReference type="Proteomes" id="UP001174934"/>
    </source>
</evidence>
<dbReference type="Proteomes" id="UP001174934">
    <property type="component" value="Unassembled WGS sequence"/>
</dbReference>
<keyword evidence="5" id="KW-1185">Reference proteome</keyword>
<dbReference type="AlphaFoldDB" id="A0AA39W444"/>
<dbReference type="EMBL" id="JAULSR010000010">
    <property type="protein sequence ID" value="KAK0610629.1"/>
    <property type="molecule type" value="Genomic_DNA"/>
</dbReference>
<comment type="similarity">
    <text evidence="1">Belongs to the short-chain dehydrogenases/reductases (SDR) family.</text>
</comment>
<keyword evidence="3" id="KW-0560">Oxidoreductase</keyword>
<evidence type="ECO:0000256" key="2">
    <source>
        <dbReference type="ARBA" id="ARBA00022857"/>
    </source>
</evidence>